<organism evidence="2 3">
    <name type="scientific">Polarella glacialis</name>
    <name type="common">Dinoflagellate</name>
    <dbReference type="NCBI Taxonomy" id="89957"/>
    <lineage>
        <taxon>Eukaryota</taxon>
        <taxon>Sar</taxon>
        <taxon>Alveolata</taxon>
        <taxon>Dinophyceae</taxon>
        <taxon>Suessiales</taxon>
        <taxon>Suessiaceae</taxon>
        <taxon>Polarella</taxon>
    </lineage>
</organism>
<comment type="caution">
    <text evidence="2">The sequence shown here is derived from an EMBL/GenBank/DDBJ whole genome shotgun (WGS) entry which is preliminary data.</text>
</comment>
<dbReference type="EMBL" id="CAJNNW010028286">
    <property type="protein sequence ID" value="CAE8695505.1"/>
    <property type="molecule type" value="Genomic_DNA"/>
</dbReference>
<dbReference type="AlphaFoldDB" id="A0A813K6P0"/>
<feature type="compositionally biased region" description="Low complexity" evidence="1">
    <location>
        <begin position="329"/>
        <end position="339"/>
    </location>
</feature>
<evidence type="ECO:0000313" key="2">
    <source>
        <dbReference type="EMBL" id="CAE8695505.1"/>
    </source>
</evidence>
<feature type="compositionally biased region" description="Basic and acidic residues" evidence="1">
    <location>
        <begin position="342"/>
        <end position="356"/>
    </location>
</feature>
<name>A0A813K6P0_POLGL</name>
<feature type="non-terminal residue" evidence="2">
    <location>
        <position position="1"/>
    </location>
</feature>
<evidence type="ECO:0000256" key="1">
    <source>
        <dbReference type="SAM" id="MobiDB-lite"/>
    </source>
</evidence>
<feature type="compositionally biased region" description="Polar residues" evidence="1">
    <location>
        <begin position="458"/>
        <end position="472"/>
    </location>
</feature>
<feature type="region of interest" description="Disordered" evidence="1">
    <location>
        <begin position="445"/>
        <end position="472"/>
    </location>
</feature>
<feature type="compositionally biased region" description="Polar residues" evidence="1">
    <location>
        <begin position="261"/>
        <end position="272"/>
    </location>
</feature>
<feature type="region of interest" description="Disordered" evidence="1">
    <location>
        <begin position="258"/>
        <end position="278"/>
    </location>
</feature>
<gene>
    <name evidence="2" type="ORF">PGLA2088_LOCUS29377</name>
</gene>
<accession>A0A813K6P0</accession>
<dbReference type="Proteomes" id="UP000626109">
    <property type="component" value="Unassembled WGS sequence"/>
</dbReference>
<evidence type="ECO:0000313" key="3">
    <source>
        <dbReference type="Proteomes" id="UP000626109"/>
    </source>
</evidence>
<sequence>ACLSSADAGAVTVSAAVRSQKVVVHVTFAGPSIGPKEAAALEESLVNGGLRRAALRECSKQTPPAHAVRQFLLRRVTSEVYWVVGRHEWRLPFSHRLHLNGRHGSSVIVSEPFDFAGGRNLTLHLHPRGFWRPGRHCDPHDLASSSAALTLSAAGNDLPRLQFLLSAGRCTSSWVGPYGREGQRFCPGGQICSLEELGQAMDSDGTLTLVMEAVEPAGRAEADVRPLQRELQAADVPGETSRFPPPLEVTFAHRVHDSSNHMDGTSAESQHASEPGASWPELCSLEASLARLRTELQASHEGAVSQQLRETCAAAAAAAEGLRARLSAAAPPTGAAASPKGEAPKAEDPAREEAKPGAEGGSQLLGKGLAPGSAEGQHSSDASLLEAVSDTKSRVEAIAAKMEAVEAAVAALQATETDRSWCGGALEAKDAPLRLEEASRVPQAELGGAQAREPRSPISPTADQAFDSSGSRQLTGTAELETCLAHHGADLSWEVRLWDNTSSGRILRRPLLTMGRMNSGSTADLNTDDF</sequence>
<feature type="region of interest" description="Disordered" evidence="1">
    <location>
        <begin position="329"/>
        <end position="383"/>
    </location>
</feature>
<reference evidence="2" key="1">
    <citation type="submission" date="2021-02" db="EMBL/GenBank/DDBJ databases">
        <authorList>
            <person name="Dougan E. K."/>
            <person name="Rhodes N."/>
            <person name="Thang M."/>
            <person name="Chan C."/>
        </authorList>
    </citation>
    <scope>NUCLEOTIDE SEQUENCE</scope>
</reference>
<proteinExistence type="predicted"/>
<protein>
    <submittedName>
        <fullName evidence="2">Uncharacterized protein</fullName>
    </submittedName>
</protein>